<dbReference type="InterPro" id="IPR051448">
    <property type="entry name" value="CdaR-like_regulators"/>
</dbReference>
<gene>
    <name evidence="2" type="ORF">ACFSFW_18900</name>
</gene>
<sequence>MFENLKNHYKDAFVTSESPYHTEKYMWFLTDSGPLFGIKKEQLSSKEASLLSSLFTPYGTHENDMTDTQAFWYNLLFLQQGNLLPDQLSFTQCRFIQFHADQPITDKLEFQEAIQALLPRDTIFLWENDSNGVLIETRNEEMIEDVIYDEITVTLTSDFYTDMNLFIGQTHPLSDNLGSLFQNEREWFRKGMHFLHKQKVYRLHDILPFLLLEGLDRSFRNQLKNIIPEELQGDHELLETIKVFFESDLNVSNAAKRLYMHRNSLQYRIEKFIEKSGVDIKHFHGAVTTYLAILELEHYSDL</sequence>
<dbReference type="PANTHER" id="PTHR33744:SF15">
    <property type="entry name" value="CARBOHYDRATE DIACID REGULATOR"/>
    <property type="match status" value="1"/>
</dbReference>
<organism evidence="2 3">
    <name type="scientific">Fredinandcohnia salidurans</name>
    <dbReference type="NCBI Taxonomy" id="2595041"/>
    <lineage>
        <taxon>Bacteria</taxon>
        <taxon>Bacillati</taxon>
        <taxon>Bacillota</taxon>
        <taxon>Bacilli</taxon>
        <taxon>Bacillales</taxon>
        <taxon>Bacillaceae</taxon>
        <taxon>Fredinandcohnia</taxon>
    </lineage>
</organism>
<evidence type="ECO:0000259" key="1">
    <source>
        <dbReference type="Pfam" id="PF13556"/>
    </source>
</evidence>
<keyword evidence="3" id="KW-1185">Reference proteome</keyword>
<dbReference type="Proteomes" id="UP001597227">
    <property type="component" value="Unassembled WGS sequence"/>
</dbReference>
<dbReference type="Gene3D" id="1.10.10.2840">
    <property type="entry name" value="PucR C-terminal helix-turn-helix domain"/>
    <property type="match status" value="1"/>
</dbReference>
<feature type="domain" description="PucR C-terminal helix-turn-helix" evidence="1">
    <location>
        <begin position="237"/>
        <end position="293"/>
    </location>
</feature>
<protein>
    <submittedName>
        <fullName evidence="2">PucR family transcriptional regulator</fullName>
    </submittedName>
</protein>
<dbReference type="InterPro" id="IPR009057">
    <property type="entry name" value="Homeodomain-like_sf"/>
</dbReference>
<accession>A0ABW4MS20</accession>
<name>A0ABW4MS20_9BACI</name>
<proteinExistence type="predicted"/>
<dbReference type="Pfam" id="PF13556">
    <property type="entry name" value="HTH_30"/>
    <property type="match status" value="1"/>
</dbReference>
<dbReference type="RefSeq" id="WP_388040516.1">
    <property type="nucleotide sequence ID" value="NZ_JBHUEK010000026.1"/>
</dbReference>
<dbReference type="EMBL" id="JBHUEK010000026">
    <property type="protein sequence ID" value="MFD1780738.1"/>
    <property type="molecule type" value="Genomic_DNA"/>
</dbReference>
<dbReference type="PANTHER" id="PTHR33744">
    <property type="entry name" value="CARBOHYDRATE DIACID REGULATOR"/>
    <property type="match status" value="1"/>
</dbReference>
<dbReference type="SUPFAM" id="SSF46689">
    <property type="entry name" value="Homeodomain-like"/>
    <property type="match status" value="1"/>
</dbReference>
<reference evidence="3" key="1">
    <citation type="journal article" date="2019" name="Int. J. Syst. Evol. Microbiol.">
        <title>The Global Catalogue of Microorganisms (GCM) 10K type strain sequencing project: providing services to taxonomists for standard genome sequencing and annotation.</title>
        <authorList>
            <consortium name="The Broad Institute Genomics Platform"/>
            <consortium name="The Broad Institute Genome Sequencing Center for Infectious Disease"/>
            <person name="Wu L."/>
            <person name="Ma J."/>
        </authorList>
    </citation>
    <scope>NUCLEOTIDE SEQUENCE [LARGE SCALE GENOMIC DNA]</scope>
    <source>
        <strain evidence="3">CCUG 15531</strain>
    </source>
</reference>
<comment type="caution">
    <text evidence="2">The sequence shown here is derived from an EMBL/GenBank/DDBJ whole genome shotgun (WGS) entry which is preliminary data.</text>
</comment>
<evidence type="ECO:0000313" key="3">
    <source>
        <dbReference type="Proteomes" id="UP001597227"/>
    </source>
</evidence>
<dbReference type="InterPro" id="IPR025736">
    <property type="entry name" value="PucR_C-HTH_dom"/>
</dbReference>
<evidence type="ECO:0000313" key="2">
    <source>
        <dbReference type="EMBL" id="MFD1780738.1"/>
    </source>
</evidence>
<dbReference type="InterPro" id="IPR042070">
    <property type="entry name" value="PucR_C-HTH_sf"/>
</dbReference>